<dbReference type="InterPro" id="IPR038063">
    <property type="entry name" value="Transpep_catalytic_dom"/>
</dbReference>
<dbReference type="Proteomes" id="UP000637980">
    <property type="component" value="Unassembled WGS sequence"/>
</dbReference>
<dbReference type="InterPro" id="IPR052905">
    <property type="entry name" value="LD-transpeptidase_YkuD-like"/>
</dbReference>
<proteinExistence type="inferred from homology"/>
<feature type="active site" description="Nucleophile" evidence="7">
    <location>
        <position position="511"/>
    </location>
</feature>
<comment type="caution">
    <text evidence="10">The sequence shown here is derived from an EMBL/GenBank/DDBJ whole genome shotgun (WGS) entry which is preliminary data.</text>
</comment>
<evidence type="ECO:0000256" key="8">
    <source>
        <dbReference type="SAM" id="SignalP"/>
    </source>
</evidence>
<dbReference type="PANTHER" id="PTHR41533">
    <property type="entry name" value="L,D-TRANSPEPTIDASE HI_1667-RELATED"/>
    <property type="match status" value="1"/>
</dbReference>
<dbReference type="Gene3D" id="2.40.440.10">
    <property type="entry name" value="L,D-transpeptidase catalytic domain-like"/>
    <property type="match status" value="1"/>
</dbReference>
<dbReference type="PANTHER" id="PTHR41533:SF2">
    <property type="entry name" value="BLR7131 PROTEIN"/>
    <property type="match status" value="1"/>
</dbReference>
<comment type="pathway">
    <text evidence="1 7">Cell wall biogenesis; peptidoglycan biosynthesis.</text>
</comment>
<evidence type="ECO:0000313" key="11">
    <source>
        <dbReference type="Proteomes" id="UP000637980"/>
    </source>
</evidence>
<dbReference type="InterPro" id="IPR005490">
    <property type="entry name" value="LD_TPept_cat_dom"/>
</dbReference>
<dbReference type="EMBL" id="BMXE01000001">
    <property type="protein sequence ID" value="GHB18167.1"/>
    <property type="molecule type" value="Genomic_DNA"/>
</dbReference>
<keyword evidence="3" id="KW-0808">Transferase</keyword>
<evidence type="ECO:0000256" key="3">
    <source>
        <dbReference type="ARBA" id="ARBA00022679"/>
    </source>
</evidence>
<feature type="active site" description="Proton donor/acceptor" evidence="7">
    <location>
        <position position="492"/>
    </location>
</feature>
<evidence type="ECO:0000313" key="10">
    <source>
        <dbReference type="EMBL" id="GHB18167.1"/>
    </source>
</evidence>
<name>A0ABQ3DYZ0_9HYPH</name>
<keyword evidence="11" id="KW-1185">Reference proteome</keyword>
<feature type="domain" description="L,D-TPase catalytic" evidence="9">
    <location>
        <begin position="361"/>
        <end position="548"/>
    </location>
</feature>
<feature type="chain" id="PRO_5046262377" evidence="8">
    <location>
        <begin position="25"/>
        <end position="606"/>
    </location>
</feature>
<sequence>MPHKSICAAVLAASLVGLSSPVGATVNVTLSVILREPSNYSEFMAPPPPDTPGLTGPAGQVLLPARVLSELEQTIRELVFSRNAMAKAGFRGAHVEELARAYALRTFRPVWFEDQSLTPLAKHLIDELGKASDHGLDPQAYGVRQLASSLYDMERSNTSASLYEIAIVELQLTRAFATFGGHLAGGVLTPDTLLDDVYISPHVPALKEMLAQLEERGSVEEFFTTLEPEAPSYAILKEQLVRYNEALTSDLPVYLNDGPNIEFGDKGERVAQLEKRLIAEGYTSFHHGYSGAIELEAPPLFYNSDMQEVVKRFQKRHGLDSDGVVGKKTRAALNVSLLERRNQIIVNLERMRWDDPVSAGRYVKVNVAEQMVRVMEGTQVLYETRSVVGQPKNATPLFSDTFEYAEINPTWGVPWSIATNEYLPKLRNNPAALSGTGINIYKNGRQIDPVTVNWNAVSKRQFSYRLRQKAGRKNALGAVKFMFPNKHNIYLHDTPSKRLFNEDQRAFSHGCIRVQDPFTFGEVLLAPSGHSRAKMEKLHARGKTVRLDLSETVPIHLRYYTAFAGADGDLQFREDIYRQDKIIYDALMTLQHSARVRMAAGYPSEN</sequence>
<gene>
    <name evidence="10" type="ORF">GCM10007094_02390</name>
</gene>
<dbReference type="CDD" id="cd16913">
    <property type="entry name" value="YkuD_like"/>
    <property type="match status" value="1"/>
</dbReference>
<dbReference type="RefSeq" id="WP_189434642.1">
    <property type="nucleotide sequence ID" value="NZ_BMXE01000001.1"/>
</dbReference>
<evidence type="ECO:0000256" key="4">
    <source>
        <dbReference type="ARBA" id="ARBA00022960"/>
    </source>
</evidence>
<protein>
    <submittedName>
        <fullName evidence="10">Murein L,D-transpeptidase</fullName>
    </submittedName>
</protein>
<feature type="signal peptide" evidence="8">
    <location>
        <begin position="1"/>
        <end position="24"/>
    </location>
</feature>
<dbReference type="Pfam" id="PF20142">
    <property type="entry name" value="Scaffold"/>
    <property type="match status" value="1"/>
</dbReference>
<dbReference type="Gene3D" id="1.10.101.10">
    <property type="entry name" value="PGBD-like superfamily/PGBD"/>
    <property type="match status" value="1"/>
</dbReference>
<dbReference type="SUPFAM" id="SSF47090">
    <property type="entry name" value="PGBD-like"/>
    <property type="match status" value="1"/>
</dbReference>
<keyword evidence="6 7" id="KW-0961">Cell wall biogenesis/degradation</keyword>
<reference evidence="11" key="1">
    <citation type="journal article" date="2019" name="Int. J. Syst. Evol. Microbiol.">
        <title>The Global Catalogue of Microorganisms (GCM) 10K type strain sequencing project: providing services to taxonomists for standard genome sequencing and annotation.</title>
        <authorList>
            <consortium name="The Broad Institute Genomics Platform"/>
            <consortium name="The Broad Institute Genome Sequencing Center for Infectious Disease"/>
            <person name="Wu L."/>
            <person name="Ma J."/>
        </authorList>
    </citation>
    <scope>NUCLEOTIDE SEQUENCE [LARGE SCALE GENOMIC DNA]</scope>
    <source>
        <strain evidence="11">KCTC 12861</strain>
    </source>
</reference>
<dbReference type="InterPro" id="IPR036366">
    <property type="entry name" value="PGBDSf"/>
</dbReference>
<keyword evidence="4 7" id="KW-0133">Cell shape</keyword>
<dbReference type="InterPro" id="IPR002477">
    <property type="entry name" value="Peptidoglycan-bd-like"/>
</dbReference>
<dbReference type="Pfam" id="PF01471">
    <property type="entry name" value="PG_binding_1"/>
    <property type="match status" value="1"/>
</dbReference>
<keyword evidence="5 7" id="KW-0573">Peptidoglycan synthesis</keyword>
<evidence type="ECO:0000256" key="5">
    <source>
        <dbReference type="ARBA" id="ARBA00022984"/>
    </source>
</evidence>
<evidence type="ECO:0000256" key="2">
    <source>
        <dbReference type="ARBA" id="ARBA00005992"/>
    </source>
</evidence>
<dbReference type="InterPro" id="IPR036365">
    <property type="entry name" value="PGBD-like_sf"/>
</dbReference>
<accession>A0ABQ3DYZ0</accession>
<organism evidence="10 11">
    <name type="scientific">Pseudovibrio japonicus</name>
    <dbReference type="NCBI Taxonomy" id="366534"/>
    <lineage>
        <taxon>Bacteria</taxon>
        <taxon>Pseudomonadati</taxon>
        <taxon>Pseudomonadota</taxon>
        <taxon>Alphaproteobacteria</taxon>
        <taxon>Hyphomicrobiales</taxon>
        <taxon>Stappiaceae</taxon>
        <taxon>Pseudovibrio</taxon>
    </lineage>
</organism>
<evidence type="ECO:0000256" key="6">
    <source>
        <dbReference type="ARBA" id="ARBA00023316"/>
    </source>
</evidence>
<dbReference type="InterPro" id="IPR045380">
    <property type="entry name" value="LD_TPept_scaffold_dom"/>
</dbReference>
<dbReference type="PROSITE" id="PS52029">
    <property type="entry name" value="LD_TPASE"/>
    <property type="match status" value="1"/>
</dbReference>
<comment type="similarity">
    <text evidence="2">Belongs to the YkuD family.</text>
</comment>
<dbReference type="Pfam" id="PF03734">
    <property type="entry name" value="YkuD"/>
    <property type="match status" value="1"/>
</dbReference>
<evidence type="ECO:0000256" key="7">
    <source>
        <dbReference type="PROSITE-ProRule" id="PRU01373"/>
    </source>
</evidence>
<dbReference type="SUPFAM" id="SSF141523">
    <property type="entry name" value="L,D-transpeptidase catalytic domain-like"/>
    <property type="match status" value="1"/>
</dbReference>
<evidence type="ECO:0000259" key="9">
    <source>
        <dbReference type="PROSITE" id="PS52029"/>
    </source>
</evidence>
<evidence type="ECO:0000256" key="1">
    <source>
        <dbReference type="ARBA" id="ARBA00004752"/>
    </source>
</evidence>
<keyword evidence="8" id="KW-0732">Signal</keyword>